<dbReference type="EMBL" id="KN833020">
    <property type="protein sequence ID" value="KIM77934.1"/>
    <property type="molecule type" value="Genomic_DNA"/>
</dbReference>
<sequence length="52" mass="5832">MLVIHYPSPTVVQCELGQRVLGYIAQSSWRKLSFLAVKPAPHDSPRDILLTV</sequence>
<gene>
    <name evidence="1" type="ORF">PILCRDRAFT_824922</name>
</gene>
<dbReference type="Proteomes" id="UP000054166">
    <property type="component" value="Unassembled WGS sequence"/>
</dbReference>
<keyword evidence="2" id="KW-1185">Reference proteome</keyword>
<evidence type="ECO:0000313" key="1">
    <source>
        <dbReference type="EMBL" id="KIM77934.1"/>
    </source>
</evidence>
<dbReference type="InParanoid" id="A0A0C3FDQ9"/>
<dbReference type="HOGENOM" id="CLU_3088060_0_0_1"/>
<accession>A0A0C3FDQ9</accession>
<reference evidence="2" key="2">
    <citation type="submission" date="2015-01" db="EMBL/GenBank/DDBJ databases">
        <title>Evolutionary Origins and Diversification of the Mycorrhizal Mutualists.</title>
        <authorList>
            <consortium name="DOE Joint Genome Institute"/>
            <consortium name="Mycorrhizal Genomics Consortium"/>
            <person name="Kohler A."/>
            <person name="Kuo A."/>
            <person name="Nagy L.G."/>
            <person name="Floudas D."/>
            <person name="Copeland A."/>
            <person name="Barry K.W."/>
            <person name="Cichocki N."/>
            <person name="Veneault-Fourrey C."/>
            <person name="LaButti K."/>
            <person name="Lindquist E.A."/>
            <person name="Lipzen A."/>
            <person name="Lundell T."/>
            <person name="Morin E."/>
            <person name="Murat C."/>
            <person name="Riley R."/>
            <person name="Ohm R."/>
            <person name="Sun H."/>
            <person name="Tunlid A."/>
            <person name="Henrissat B."/>
            <person name="Grigoriev I.V."/>
            <person name="Hibbett D.S."/>
            <person name="Martin F."/>
        </authorList>
    </citation>
    <scope>NUCLEOTIDE SEQUENCE [LARGE SCALE GENOMIC DNA]</scope>
    <source>
        <strain evidence="2">F 1598</strain>
    </source>
</reference>
<name>A0A0C3FDQ9_PILCF</name>
<organism evidence="1 2">
    <name type="scientific">Piloderma croceum (strain F 1598)</name>
    <dbReference type="NCBI Taxonomy" id="765440"/>
    <lineage>
        <taxon>Eukaryota</taxon>
        <taxon>Fungi</taxon>
        <taxon>Dikarya</taxon>
        <taxon>Basidiomycota</taxon>
        <taxon>Agaricomycotina</taxon>
        <taxon>Agaricomycetes</taxon>
        <taxon>Agaricomycetidae</taxon>
        <taxon>Atheliales</taxon>
        <taxon>Atheliaceae</taxon>
        <taxon>Piloderma</taxon>
    </lineage>
</organism>
<evidence type="ECO:0000313" key="2">
    <source>
        <dbReference type="Proteomes" id="UP000054166"/>
    </source>
</evidence>
<protein>
    <submittedName>
        <fullName evidence="1">Uncharacterized protein</fullName>
    </submittedName>
</protein>
<proteinExistence type="predicted"/>
<dbReference type="AlphaFoldDB" id="A0A0C3FDQ9"/>
<reference evidence="1 2" key="1">
    <citation type="submission" date="2014-04" db="EMBL/GenBank/DDBJ databases">
        <authorList>
            <consortium name="DOE Joint Genome Institute"/>
            <person name="Kuo A."/>
            <person name="Tarkka M."/>
            <person name="Buscot F."/>
            <person name="Kohler A."/>
            <person name="Nagy L.G."/>
            <person name="Floudas D."/>
            <person name="Copeland A."/>
            <person name="Barry K.W."/>
            <person name="Cichocki N."/>
            <person name="Veneault-Fourrey C."/>
            <person name="LaButti K."/>
            <person name="Lindquist E.A."/>
            <person name="Lipzen A."/>
            <person name="Lundell T."/>
            <person name="Morin E."/>
            <person name="Murat C."/>
            <person name="Sun H."/>
            <person name="Tunlid A."/>
            <person name="Henrissat B."/>
            <person name="Grigoriev I.V."/>
            <person name="Hibbett D.S."/>
            <person name="Martin F."/>
            <person name="Nordberg H.P."/>
            <person name="Cantor M.N."/>
            <person name="Hua S.X."/>
        </authorList>
    </citation>
    <scope>NUCLEOTIDE SEQUENCE [LARGE SCALE GENOMIC DNA]</scope>
    <source>
        <strain evidence="1 2">F 1598</strain>
    </source>
</reference>